<dbReference type="PANTHER" id="PTHR36695:SF12">
    <property type="entry name" value="AGAP008648-PA"/>
    <property type="match status" value="1"/>
</dbReference>
<feature type="domain" description="Farnesoic acid O-methyl transferase" evidence="2">
    <location>
        <begin position="43"/>
        <end position="193"/>
    </location>
</feature>
<proteinExistence type="predicted"/>
<evidence type="ECO:0000259" key="2">
    <source>
        <dbReference type="Pfam" id="PF12248"/>
    </source>
</evidence>
<gene>
    <name evidence="3" type="ORF">AaeL_AAEL003114</name>
</gene>
<reference evidence="3" key="3">
    <citation type="submission" date="2012-09" db="EMBL/GenBank/DDBJ databases">
        <authorList>
            <consortium name="VectorBase"/>
        </authorList>
    </citation>
    <scope>NUCLEOTIDE SEQUENCE</scope>
    <source>
        <strain evidence="3">Liverpool</strain>
    </source>
</reference>
<dbReference type="EMBL" id="CH477263">
    <property type="protein sequence ID" value="EAT45630.1"/>
    <property type="molecule type" value="Genomic_DNA"/>
</dbReference>
<evidence type="ECO:0000313" key="4">
    <source>
        <dbReference type="Proteomes" id="UP000682892"/>
    </source>
</evidence>
<dbReference type="InterPro" id="IPR022041">
    <property type="entry name" value="Methyltransf_FA"/>
</dbReference>
<dbReference type="PANTHER" id="PTHR36695">
    <property type="entry name" value="AGAP008648-PA"/>
    <property type="match status" value="1"/>
</dbReference>
<keyword evidence="1" id="KW-0732">Signal</keyword>
<dbReference type="VEuPathDB" id="VectorBase:AAEL004667"/>
<feature type="signal peptide" evidence="1">
    <location>
        <begin position="1"/>
        <end position="16"/>
    </location>
</feature>
<name>Q17GC0_AEDAE</name>
<feature type="chain" id="PRO_5014307928" evidence="1">
    <location>
        <begin position="17"/>
        <end position="207"/>
    </location>
</feature>
<dbReference type="Proteomes" id="UP000682892">
    <property type="component" value="Unassembled WGS sequence"/>
</dbReference>
<dbReference type="HOGENOM" id="CLU_087387_0_0_1"/>
<dbReference type="PaxDb" id="7159-AAEL003114-PA"/>
<protein>
    <submittedName>
        <fullName evidence="3">AAEL003114-PA</fullName>
    </submittedName>
</protein>
<evidence type="ECO:0000256" key="1">
    <source>
        <dbReference type="SAM" id="SignalP"/>
    </source>
</evidence>
<reference evidence="3" key="2">
    <citation type="journal article" date="2007" name="Science">
        <title>Genome sequence of Aedes aegypti, a major arbovirus vector.</title>
        <authorList>
            <person name="Nene V."/>
            <person name="Wortman J.R."/>
            <person name="Lawson D."/>
            <person name="Haas B."/>
            <person name="Kodira C."/>
            <person name="Tu Z.J."/>
            <person name="Loftus B."/>
            <person name="Xi Z."/>
            <person name="Megy K."/>
            <person name="Grabherr M."/>
            <person name="Ren Q."/>
            <person name="Zdobnov E.M."/>
            <person name="Lobo N.F."/>
            <person name="Campbell K.S."/>
            <person name="Brown S.E."/>
            <person name="Bonaldo M.F."/>
            <person name="Zhu J."/>
            <person name="Sinkins S.P."/>
            <person name="Hogenkamp D.G."/>
            <person name="Amedeo P."/>
            <person name="Arensburger P."/>
            <person name="Atkinson P.W."/>
            <person name="Bidwell S."/>
            <person name="Biedler J."/>
            <person name="Birney E."/>
            <person name="Bruggner R.V."/>
            <person name="Costas J."/>
            <person name="Coy M.R."/>
            <person name="Crabtree J."/>
            <person name="Crawford M."/>
            <person name="Debruyn B."/>
            <person name="Decaprio D."/>
            <person name="Eiglmeier K."/>
            <person name="Eisenstadt E."/>
            <person name="El-Dorry H."/>
            <person name="Gelbart W.M."/>
            <person name="Gomes S.L."/>
            <person name="Hammond M."/>
            <person name="Hannick L.I."/>
            <person name="Hogan J.R."/>
            <person name="Holmes M.H."/>
            <person name="Jaffe D."/>
            <person name="Johnston J.S."/>
            <person name="Kennedy R.C."/>
            <person name="Koo H."/>
            <person name="Kravitz S."/>
            <person name="Kriventseva E.V."/>
            <person name="Kulp D."/>
            <person name="Labutti K."/>
            <person name="Lee E."/>
            <person name="Li S."/>
            <person name="Lovin D.D."/>
            <person name="Mao C."/>
            <person name="Mauceli E."/>
            <person name="Menck C.F."/>
            <person name="Miller J.R."/>
            <person name="Montgomery P."/>
            <person name="Mori A."/>
            <person name="Nascimento A.L."/>
            <person name="Naveira H.F."/>
            <person name="Nusbaum C."/>
            <person name="O'leary S."/>
            <person name="Orvis J."/>
            <person name="Pertea M."/>
            <person name="Quesneville H."/>
            <person name="Reidenbach K.R."/>
            <person name="Rogers Y.H."/>
            <person name="Roth C.W."/>
            <person name="Schneider J.R."/>
            <person name="Schatz M."/>
            <person name="Shumway M."/>
            <person name="Stanke M."/>
            <person name="Stinson E.O."/>
            <person name="Tubio J.M."/>
            <person name="Vanzee J.P."/>
            <person name="Verjovski-Almeida S."/>
            <person name="Werner D."/>
            <person name="White O."/>
            <person name="Wyder S."/>
            <person name="Zeng Q."/>
            <person name="Zhao Q."/>
            <person name="Zhao Y."/>
            <person name="Hill C.A."/>
            <person name="Raikhel A.S."/>
            <person name="Soares M.B."/>
            <person name="Knudson D.L."/>
            <person name="Lee N.H."/>
            <person name="Galagan J."/>
            <person name="Salzberg S.L."/>
            <person name="Paulsen I.T."/>
            <person name="Dimopoulos G."/>
            <person name="Collins F.H."/>
            <person name="Birren B."/>
            <person name="Fraser-Liggett C.M."/>
            <person name="Severson D.W."/>
        </authorList>
    </citation>
    <scope>NUCLEOTIDE SEQUENCE [LARGE SCALE GENOMIC DNA]</scope>
    <source>
        <strain evidence="3">Liverpool</strain>
    </source>
</reference>
<sequence>MTSSTLVVVLLQFAFAFSFNLGDNANSFEATYGCLQYNTNHGYDYAHPYYSTAKFKNLLITSKNVTIMRMGVLARNDGHIRLSPTEYPYDNTEMNEIVLSGWANTAIEIRRYTRKDHKTRINNQVLKHIGSAGLLSEFRPMMFTMEYDRLGNVKLTKDGDVFPFVEFKDPKISFNYVGFCNWDVPAIYFFDCPVEVDRRVCDRLVFT</sequence>
<dbReference type="Pfam" id="PF12248">
    <property type="entry name" value="Methyltransf_FA"/>
    <property type="match status" value="1"/>
</dbReference>
<dbReference type="eggNOG" id="ENOG502TCX9">
    <property type="taxonomic scope" value="Eukaryota"/>
</dbReference>
<evidence type="ECO:0000313" key="3">
    <source>
        <dbReference type="EMBL" id="EAT45630.1"/>
    </source>
</evidence>
<accession>Q17GC0</accession>
<dbReference type="OMA" id="WERELIY"/>
<dbReference type="AlphaFoldDB" id="Q17GC0"/>
<reference evidence="3" key="1">
    <citation type="submission" date="2005-10" db="EMBL/GenBank/DDBJ databases">
        <authorList>
            <person name="Loftus B.J."/>
            <person name="Nene V.M."/>
            <person name="Hannick L.I."/>
            <person name="Bidwell S."/>
            <person name="Haas B."/>
            <person name="Amedeo P."/>
            <person name="Orvis J."/>
            <person name="Wortman J.R."/>
            <person name="White O.R."/>
            <person name="Salzberg S."/>
            <person name="Shumway M."/>
            <person name="Koo H."/>
            <person name="Zhao Y."/>
            <person name="Holmes M."/>
            <person name="Miller J."/>
            <person name="Schatz M."/>
            <person name="Pop M."/>
            <person name="Pai G."/>
            <person name="Utterback T."/>
            <person name="Rogers Y.-H."/>
            <person name="Kravitz S."/>
            <person name="Fraser C.M."/>
        </authorList>
    </citation>
    <scope>NUCLEOTIDE SEQUENCE</scope>
    <source>
        <strain evidence="3">Liverpool</strain>
    </source>
</reference>
<organism evidence="3 4">
    <name type="scientific">Aedes aegypti</name>
    <name type="common">Yellowfever mosquito</name>
    <name type="synonym">Culex aegypti</name>
    <dbReference type="NCBI Taxonomy" id="7159"/>
    <lineage>
        <taxon>Eukaryota</taxon>
        <taxon>Metazoa</taxon>
        <taxon>Ecdysozoa</taxon>
        <taxon>Arthropoda</taxon>
        <taxon>Hexapoda</taxon>
        <taxon>Insecta</taxon>
        <taxon>Pterygota</taxon>
        <taxon>Neoptera</taxon>
        <taxon>Endopterygota</taxon>
        <taxon>Diptera</taxon>
        <taxon>Nematocera</taxon>
        <taxon>Culicoidea</taxon>
        <taxon>Culicidae</taxon>
        <taxon>Culicinae</taxon>
        <taxon>Aedini</taxon>
        <taxon>Aedes</taxon>
        <taxon>Stegomyia</taxon>
    </lineage>
</organism>
<dbReference type="PhylomeDB" id="Q17GC0"/>